<dbReference type="InterPro" id="IPR013783">
    <property type="entry name" value="Ig-like_fold"/>
</dbReference>
<feature type="binding site" evidence="8">
    <location>
        <position position="583"/>
    </location>
    <ligand>
        <name>Ca(2+)</name>
        <dbReference type="ChEBI" id="CHEBI:29108"/>
    </ligand>
</feature>
<feature type="active site" evidence="7">
    <location>
        <position position="489"/>
    </location>
</feature>
<feature type="region of interest" description="Disordered" evidence="9">
    <location>
        <begin position="92"/>
        <end position="124"/>
    </location>
</feature>
<dbReference type="InterPro" id="IPR002931">
    <property type="entry name" value="Transglutaminase-like"/>
</dbReference>
<dbReference type="PIRSF" id="PIRSF000459">
    <property type="entry name" value="TGM_EBP42"/>
    <property type="match status" value="1"/>
</dbReference>
<dbReference type="InterPro" id="IPR036238">
    <property type="entry name" value="Transglutaminase_C_sf"/>
</dbReference>
<feature type="binding site" evidence="8">
    <location>
        <position position="529"/>
    </location>
    <ligand>
        <name>Ca(2+)</name>
        <dbReference type="ChEBI" id="CHEBI:29108"/>
    </ligand>
</feature>
<feature type="binding site" evidence="8">
    <location>
        <position position="531"/>
    </location>
    <ligand>
        <name>Ca(2+)</name>
        <dbReference type="ChEBI" id="CHEBI:29108"/>
    </ligand>
</feature>
<dbReference type="SUPFAM" id="SSF54001">
    <property type="entry name" value="Cysteine proteinases"/>
    <property type="match status" value="1"/>
</dbReference>
<dbReference type="Gene3D" id="2.60.40.10">
    <property type="entry name" value="Immunoglobulins"/>
    <property type="match status" value="3"/>
</dbReference>
<dbReference type="SMART" id="SM00460">
    <property type="entry name" value="TGc"/>
    <property type="match status" value="1"/>
</dbReference>
<dbReference type="AlphaFoldDB" id="A0A0B7A7F1"/>
<reference evidence="11" key="1">
    <citation type="submission" date="2014-12" db="EMBL/GenBank/DDBJ databases">
        <title>Insight into the proteome of Arion vulgaris.</title>
        <authorList>
            <person name="Aradska J."/>
            <person name="Bulat T."/>
            <person name="Smidak R."/>
            <person name="Sarate P."/>
            <person name="Gangsoo J."/>
            <person name="Sialana F."/>
            <person name="Bilban M."/>
            <person name="Lubec G."/>
        </authorList>
    </citation>
    <scope>NUCLEOTIDE SEQUENCE</scope>
    <source>
        <tissue evidence="11">Skin</tissue>
    </source>
</reference>
<evidence type="ECO:0000313" key="12">
    <source>
        <dbReference type="EMBL" id="CEK76583.1"/>
    </source>
</evidence>
<dbReference type="FunFam" id="3.90.260.10:FF:000001">
    <property type="entry name" value="Protein-glutamine gamma-glutamyltransferase 2"/>
    <property type="match status" value="1"/>
</dbReference>
<dbReference type="Pfam" id="PF00868">
    <property type="entry name" value="Transglut_N"/>
    <property type="match status" value="1"/>
</dbReference>
<dbReference type="PANTHER" id="PTHR11590:SF40">
    <property type="entry name" value="HEMOCYTE PROTEIN-GLUTAMINE GAMMA-GLUTAMYLTRANSFERASE-LIKE PROTEIN"/>
    <property type="match status" value="1"/>
</dbReference>
<organism evidence="11">
    <name type="scientific">Arion vulgaris</name>
    <dbReference type="NCBI Taxonomy" id="1028688"/>
    <lineage>
        <taxon>Eukaryota</taxon>
        <taxon>Metazoa</taxon>
        <taxon>Spiralia</taxon>
        <taxon>Lophotrochozoa</taxon>
        <taxon>Mollusca</taxon>
        <taxon>Gastropoda</taxon>
        <taxon>Heterobranchia</taxon>
        <taxon>Euthyneura</taxon>
        <taxon>Panpulmonata</taxon>
        <taxon>Eupulmonata</taxon>
        <taxon>Stylommatophora</taxon>
        <taxon>Helicina</taxon>
        <taxon>Arionoidea</taxon>
        <taxon>Arionidae</taxon>
        <taxon>Arion</taxon>
    </lineage>
</organism>
<dbReference type="EC" id="2.3.2.13" evidence="6"/>
<comment type="similarity">
    <text evidence="1">Belongs to the transglutaminase superfamily. Transglutaminase family.</text>
</comment>
<evidence type="ECO:0000256" key="6">
    <source>
        <dbReference type="ARBA" id="ARBA00024222"/>
    </source>
</evidence>
<accession>A0A0B7A7F1</accession>
<evidence type="ECO:0000313" key="11">
    <source>
        <dbReference type="EMBL" id="CEK76582.1"/>
    </source>
</evidence>
<evidence type="ECO:0000256" key="5">
    <source>
        <dbReference type="ARBA" id="ARBA00023315"/>
    </source>
</evidence>
<dbReference type="InterPro" id="IPR008958">
    <property type="entry name" value="Transglutaminase_C"/>
</dbReference>
<keyword evidence="3 8" id="KW-0479">Metal-binding</keyword>
<dbReference type="PROSITE" id="PS00547">
    <property type="entry name" value="TRANSGLUTAMINASES"/>
    <property type="match status" value="1"/>
</dbReference>
<dbReference type="InterPro" id="IPR036985">
    <property type="entry name" value="Transglutaminase-like_sf"/>
</dbReference>
<dbReference type="SUPFAM" id="SSF81296">
    <property type="entry name" value="E set domains"/>
    <property type="match status" value="1"/>
</dbReference>
<evidence type="ECO:0000256" key="9">
    <source>
        <dbReference type="SAM" id="MobiDB-lite"/>
    </source>
</evidence>
<dbReference type="GO" id="GO:0046872">
    <property type="term" value="F:metal ion binding"/>
    <property type="evidence" value="ECO:0007669"/>
    <property type="project" value="UniProtKB-KW"/>
</dbReference>
<dbReference type="Pfam" id="PF00927">
    <property type="entry name" value="Transglut_C"/>
    <property type="match status" value="2"/>
</dbReference>
<feature type="domain" description="Transglutaminase-like" evidence="10">
    <location>
        <begin position="399"/>
        <end position="492"/>
    </location>
</feature>
<dbReference type="Gene3D" id="3.90.260.10">
    <property type="entry name" value="Transglutaminase-like"/>
    <property type="match status" value="1"/>
</dbReference>
<evidence type="ECO:0000256" key="4">
    <source>
        <dbReference type="ARBA" id="ARBA00022837"/>
    </source>
</evidence>
<sequence>MPGRSHAGRPGGRGRRAVTNTTRVNTFVSQPTFVNPPAFGSQPAIWSGNFGGGWEIASGDILDTLRGRGTLLDNFGRGDVYVYTYGSWDNNTGPHGGTHVVPSVPKPKPKPEPKPEVKPEVKPEAKPELKPLTVRVVNLKVSANGAAHRTNKYAISAPLNPSPILVVRRGQPFSVQIEFSRPYDQKIDDLKLVFEAGDKPLTSKQTHVEFILSDDDKPKEWGAKIVSTENATITIDVYTPPTCFVGKWAFSIDVVKKEGSDVNVFRYLHRDPIYIIFNPWCKDDTVYMPDEALLNEYILNEVGRIFIGSKTSISSKPWNFAQFESHILDVAFHLLDISEMNWAIRGSAIPIIRKLSAMVNGNDDGGILTGNWSGDYSGGSSPLSWTGSAAILDEFWRNRSPVRFGQCWVFSGVATTICRALGIPARSVTNFGSAHDTDGSITIDVHFKPNGELDDSNNYDSVWNFHVWNEAWMARPDLPVGYGGWQAFDATPQETSDGVYCGGPTSVIAIQQGEVNLPYDGPFVFAEVNADRLYWTPNKLGVMECTYFDTKAIGKFISTKAANSSEREDLTESYKYAEGSPEERAAVLKANQVGSRRQDIYKRSTNDVKFKVVQVAESSWVGASFEVGLSMKNNSEEKRSVSGRIVVRSMFYTGVSADKLKSEPFTNIVLKPGEEKVQNVVVTQDEYDGKLKDCCMMDVSILAHVDETDQNFTILENYTLQKPHLSVKAPSEVTVNKEFKVDVSFANPLSSSLTGCVVTIDGLSQALKFPQGNVSPSGTFTATLPVNPTKLGNLELIVIFNSVQLEDINASCPILVRP</sequence>
<dbReference type="InterPro" id="IPR050779">
    <property type="entry name" value="Transglutaminase"/>
</dbReference>
<keyword evidence="4 8" id="KW-0106">Calcium</keyword>
<evidence type="ECO:0000256" key="3">
    <source>
        <dbReference type="ARBA" id="ARBA00022723"/>
    </source>
</evidence>
<feature type="binding site" evidence="8">
    <location>
        <position position="578"/>
    </location>
    <ligand>
        <name>Ca(2+)</name>
        <dbReference type="ChEBI" id="CHEBI:29108"/>
    </ligand>
</feature>
<comment type="cofactor">
    <cofactor evidence="8">
        <name>Ca(2+)</name>
        <dbReference type="ChEBI" id="CHEBI:29108"/>
    </cofactor>
    <text evidence="8">Binds 1 Ca(2+) ion per subunit.</text>
</comment>
<proteinExistence type="inferred from homology"/>
<evidence type="ECO:0000259" key="10">
    <source>
        <dbReference type="SMART" id="SM00460"/>
    </source>
</evidence>
<dbReference type="InterPro" id="IPR001102">
    <property type="entry name" value="Transglutaminase_N"/>
</dbReference>
<dbReference type="EMBL" id="HACG01029718">
    <property type="protein sequence ID" value="CEK76583.1"/>
    <property type="molecule type" value="Transcribed_RNA"/>
</dbReference>
<dbReference type="EMBL" id="HACG01029717">
    <property type="protein sequence ID" value="CEK76582.1"/>
    <property type="molecule type" value="Transcribed_RNA"/>
</dbReference>
<dbReference type="PANTHER" id="PTHR11590">
    <property type="entry name" value="PROTEIN-GLUTAMINE GAMMA-GLUTAMYLTRANSFERASE"/>
    <property type="match status" value="1"/>
</dbReference>
<dbReference type="InterPro" id="IPR023608">
    <property type="entry name" value="Transglutaminase_animal"/>
</dbReference>
<feature type="compositionally biased region" description="Basic and acidic residues" evidence="9">
    <location>
        <begin position="109"/>
        <end position="124"/>
    </location>
</feature>
<evidence type="ECO:0000256" key="8">
    <source>
        <dbReference type="PIRSR" id="PIRSR000459-2"/>
    </source>
</evidence>
<dbReference type="Pfam" id="PF01841">
    <property type="entry name" value="Transglut_core"/>
    <property type="match status" value="1"/>
</dbReference>
<gene>
    <name evidence="11" type="primary">ORF100584</name>
    <name evidence="12" type="synonym">ORF100593</name>
</gene>
<dbReference type="InterPro" id="IPR038765">
    <property type="entry name" value="Papain-like_cys_pep_sf"/>
</dbReference>
<dbReference type="SUPFAM" id="SSF49309">
    <property type="entry name" value="Transglutaminase, two C-terminal domains"/>
    <property type="match status" value="2"/>
</dbReference>
<evidence type="ECO:0000256" key="7">
    <source>
        <dbReference type="PIRSR" id="PIRSR000459-1"/>
    </source>
</evidence>
<feature type="active site" evidence="7">
    <location>
        <position position="466"/>
    </location>
</feature>
<keyword evidence="5" id="KW-0012">Acyltransferase</keyword>
<feature type="active site" evidence="7">
    <location>
        <position position="407"/>
    </location>
</feature>
<name>A0A0B7A7F1_9EUPU</name>
<dbReference type="GO" id="GO:0003810">
    <property type="term" value="F:protein-glutamine gamma-glutamyltransferase activity"/>
    <property type="evidence" value="ECO:0007669"/>
    <property type="project" value="UniProtKB-EC"/>
</dbReference>
<dbReference type="InterPro" id="IPR013808">
    <property type="entry name" value="Transglutaminase_AS"/>
</dbReference>
<protein>
    <recommendedName>
        <fullName evidence="6">protein-glutamine gamma-glutamyltransferase</fullName>
        <ecNumber evidence="6">2.3.2.13</ecNumber>
    </recommendedName>
</protein>
<evidence type="ECO:0000256" key="2">
    <source>
        <dbReference type="ARBA" id="ARBA00022679"/>
    </source>
</evidence>
<dbReference type="InterPro" id="IPR014756">
    <property type="entry name" value="Ig_E-set"/>
</dbReference>
<keyword evidence="2" id="KW-0808">Transferase</keyword>
<evidence type="ECO:0000256" key="1">
    <source>
        <dbReference type="ARBA" id="ARBA00005968"/>
    </source>
</evidence>